<organism evidence="2 4">
    <name type="scientific">Limnoraphis robusta CS-951</name>
    <dbReference type="NCBI Taxonomy" id="1637645"/>
    <lineage>
        <taxon>Bacteria</taxon>
        <taxon>Bacillati</taxon>
        <taxon>Cyanobacteriota</taxon>
        <taxon>Cyanophyceae</taxon>
        <taxon>Oscillatoriophycideae</taxon>
        <taxon>Oscillatoriales</taxon>
        <taxon>Sirenicapillariaceae</taxon>
        <taxon>Limnoraphis</taxon>
    </lineage>
</organism>
<reference evidence="2 4" key="1">
    <citation type="submission" date="2015-06" db="EMBL/GenBank/DDBJ databases">
        <title>Draft genome assembly of filamentous brackish cyanobacterium Limnoraphis robusta strain CS-951.</title>
        <authorList>
            <person name="Willis A."/>
            <person name="Parks M."/>
            <person name="Burford M.A."/>
        </authorList>
    </citation>
    <scope>NUCLEOTIDE SEQUENCE [LARGE SCALE GENOMIC DNA]</scope>
    <source>
        <strain evidence="2 4">CS-951</strain>
    </source>
</reference>
<dbReference type="EMBL" id="LATL02000308">
    <property type="protein sequence ID" value="KKD35528.1"/>
    <property type="molecule type" value="Genomic_DNA"/>
</dbReference>
<evidence type="ECO:0000313" key="3">
    <source>
        <dbReference type="EMBL" id="KMW69861.1"/>
    </source>
</evidence>
<evidence type="ECO:0000313" key="2">
    <source>
        <dbReference type="EMBL" id="KKD35528.1"/>
    </source>
</evidence>
<dbReference type="OrthoDB" id="5516291at2"/>
<dbReference type="PATRIC" id="fig|1637645.4.peg.6054"/>
<name>A0A0F5Y9R4_9CYAN</name>
<dbReference type="Proteomes" id="UP000033607">
    <property type="component" value="Unassembled WGS sequence"/>
</dbReference>
<sequence>MNVYVETNFVLELAFMQEQYESCLQIIELCRGNKIHLVIPAYSLVEPYEKMIRYEKNRRRLSGELKIELEQLGRSQSYSEQVNLFRDLTSFLVRTQEDQKQRLQDTITQLVQLAEIIPLNEEIILAAISFQTELDLTPQDSIVYASVISHLSNITGSNNGFLNRNSKDFGTPDIINSLASYNCRILFSFENGLGYIRSQI</sequence>
<dbReference type="InterPro" id="IPR032557">
    <property type="entry name" value="DUF4935"/>
</dbReference>
<comment type="caution">
    <text evidence="2">The sequence shown here is derived from an EMBL/GenBank/DDBJ whole genome shotgun (WGS) entry which is preliminary data.</text>
</comment>
<dbReference type="InterPro" id="IPR029060">
    <property type="entry name" value="PIN-like_dom_sf"/>
</dbReference>
<proteinExistence type="predicted"/>
<dbReference type="AlphaFoldDB" id="A0A0F5Y9R4"/>
<protein>
    <recommendedName>
        <fullName evidence="1">DUF4935 domain-containing protein</fullName>
    </recommendedName>
</protein>
<feature type="domain" description="DUF4935" evidence="1">
    <location>
        <begin position="3"/>
        <end position="169"/>
    </location>
</feature>
<gene>
    <name evidence="2" type="ORF">WN50_24725</name>
    <name evidence="3" type="ORF">WN50_39825</name>
</gene>
<dbReference type="RefSeq" id="WP_046281267.1">
    <property type="nucleotide sequence ID" value="NZ_LATL02000308.1"/>
</dbReference>
<dbReference type="Pfam" id="PF16289">
    <property type="entry name" value="PIN_12"/>
    <property type="match status" value="1"/>
</dbReference>
<evidence type="ECO:0000313" key="4">
    <source>
        <dbReference type="Proteomes" id="UP000033607"/>
    </source>
</evidence>
<dbReference type="SUPFAM" id="SSF88723">
    <property type="entry name" value="PIN domain-like"/>
    <property type="match status" value="1"/>
</dbReference>
<dbReference type="EMBL" id="LATL02000356">
    <property type="protein sequence ID" value="KMW69861.1"/>
    <property type="molecule type" value="Genomic_DNA"/>
</dbReference>
<accession>A0A0F5Y9R4</accession>
<evidence type="ECO:0000259" key="1">
    <source>
        <dbReference type="Pfam" id="PF16289"/>
    </source>
</evidence>